<keyword evidence="9" id="KW-1185">Reference proteome</keyword>
<name>A0A9Q0MS76_9DIPT</name>
<evidence type="ECO:0000256" key="6">
    <source>
        <dbReference type="SAM" id="Phobius"/>
    </source>
</evidence>
<dbReference type="PANTHER" id="PTHR31321:SF57">
    <property type="entry name" value="PECTINESTERASE 53-RELATED"/>
    <property type="match status" value="1"/>
</dbReference>
<evidence type="ECO:0000313" key="8">
    <source>
        <dbReference type="EMBL" id="KAJ6636004.1"/>
    </source>
</evidence>
<reference evidence="8" key="1">
    <citation type="submission" date="2022-07" db="EMBL/GenBank/DDBJ databases">
        <authorList>
            <person name="Trinca V."/>
            <person name="Uliana J.V.C."/>
            <person name="Torres T.T."/>
            <person name="Ward R.J."/>
            <person name="Monesi N."/>
        </authorList>
    </citation>
    <scope>NUCLEOTIDE SEQUENCE</scope>
    <source>
        <strain evidence="8">HSMRA1968</strain>
        <tissue evidence="8">Whole embryos</tissue>
    </source>
</reference>
<dbReference type="OrthoDB" id="2019149at2759"/>
<keyword evidence="6" id="KW-1133">Transmembrane helix</keyword>
<dbReference type="GO" id="GO:0030599">
    <property type="term" value="F:pectinesterase activity"/>
    <property type="evidence" value="ECO:0007669"/>
    <property type="project" value="UniProtKB-EC"/>
</dbReference>
<dbReference type="InterPro" id="IPR000070">
    <property type="entry name" value="Pectinesterase_cat"/>
</dbReference>
<evidence type="ECO:0000256" key="3">
    <source>
        <dbReference type="ARBA" id="ARBA00013229"/>
    </source>
</evidence>
<keyword evidence="5" id="KW-0063">Aspartyl esterase</keyword>
<dbReference type="EMBL" id="WJQU01000004">
    <property type="protein sequence ID" value="KAJ6636004.1"/>
    <property type="molecule type" value="Genomic_DNA"/>
</dbReference>
<protein>
    <recommendedName>
        <fullName evidence="3">pectinesterase</fullName>
        <ecNumber evidence="3">3.1.1.11</ecNumber>
    </recommendedName>
</protein>
<comment type="similarity">
    <text evidence="2">Belongs to the pectinesterase family.</text>
</comment>
<dbReference type="EC" id="3.1.1.11" evidence="3"/>
<dbReference type="InterPro" id="IPR012334">
    <property type="entry name" value="Pectin_lyas_fold"/>
</dbReference>
<feature type="transmembrane region" description="Helical" evidence="6">
    <location>
        <begin position="125"/>
        <end position="144"/>
    </location>
</feature>
<organism evidence="8 9">
    <name type="scientific">Pseudolycoriella hygida</name>
    <dbReference type="NCBI Taxonomy" id="35572"/>
    <lineage>
        <taxon>Eukaryota</taxon>
        <taxon>Metazoa</taxon>
        <taxon>Ecdysozoa</taxon>
        <taxon>Arthropoda</taxon>
        <taxon>Hexapoda</taxon>
        <taxon>Insecta</taxon>
        <taxon>Pterygota</taxon>
        <taxon>Neoptera</taxon>
        <taxon>Endopterygota</taxon>
        <taxon>Diptera</taxon>
        <taxon>Nematocera</taxon>
        <taxon>Sciaroidea</taxon>
        <taxon>Sciaridae</taxon>
        <taxon>Pseudolycoriella</taxon>
    </lineage>
</organism>
<keyword evidence="6" id="KW-0812">Transmembrane</keyword>
<feature type="domain" description="Pectinesterase catalytic" evidence="7">
    <location>
        <begin position="5"/>
        <end position="112"/>
    </location>
</feature>
<keyword evidence="6" id="KW-0472">Membrane</keyword>
<evidence type="ECO:0000259" key="7">
    <source>
        <dbReference type="Pfam" id="PF01095"/>
    </source>
</evidence>
<dbReference type="InterPro" id="IPR011050">
    <property type="entry name" value="Pectin_lyase_fold/virulence"/>
</dbReference>
<evidence type="ECO:0000256" key="5">
    <source>
        <dbReference type="ARBA" id="ARBA00023085"/>
    </source>
</evidence>
<evidence type="ECO:0000256" key="1">
    <source>
        <dbReference type="ARBA" id="ARBA00005184"/>
    </source>
</evidence>
<sequence length="148" mass="16668">MSLKNSYITAASTPEGNSYGFVSKHSTLLSNEEATSVYLGRPWRPYARTVFIHTAMGSHIHPAGWHNWNNEENEKTAFYAEYGVDVTQRVEWSKQLTEVEADLYTMENIFAGEDGQWIPNASAKFSCSFGLFYAVLVVVMFRFFGGGT</sequence>
<dbReference type="SUPFAM" id="SSF51126">
    <property type="entry name" value="Pectin lyase-like"/>
    <property type="match status" value="1"/>
</dbReference>
<evidence type="ECO:0000256" key="4">
    <source>
        <dbReference type="ARBA" id="ARBA00022801"/>
    </source>
</evidence>
<accession>A0A9Q0MS76</accession>
<gene>
    <name evidence="8" type="primary">PME26</name>
    <name evidence="8" type="ORF">Bhyg_14590</name>
</gene>
<evidence type="ECO:0000313" key="9">
    <source>
        <dbReference type="Proteomes" id="UP001151699"/>
    </source>
</evidence>
<evidence type="ECO:0000256" key="2">
    <source>
        <dbReference type="ARBA" id="ARBA00008891"/>
    </source>
</evidence>
<comment type="caution">
    <text evidence="8">The sequence shown here is derived from an EMBL/GenBank/DDBJ whole genome shotgun (WGS) entry which is preliminary data.</text>
</comment>
<comment type="pathway">
    <text evidence="1">Glycan metabolism; pectin degradation; 2-dehydro-3-deoxy-D-gluconate from pectin: step 1/5.</text>
</comment>
<dbReference type="PANTHER" id="PTHR31321">
    <property type="entry name" value="ACYL-COA THIOESTER HYDROLASE YBHC-RELATED"/>
    <property type="match status" value="1"/>
</dbReference>
<dbReference type="GO" id="GO:0042545">
    <property type="term" value="P:cell wall modification"/>
    <property type="evidence" value="ECO:0007669"/>
    <property type="project" value="InterPro"/>
</dbReference>
<dbReference type="Proteomes" id="UP001151699">
    <property type="component" value="Chromosome C"/>
</dbReference>
<dbReference type="AlphaFoldDB" id="A0A9Q0MS76"/>
<dbReference type="Pfam" id="PF01095">
    <property type="entry name" value="Pectinesterase"/>
    <property type="match status" value="1"/>
</dbReference>
<dbReference type="Gene3D" id="2.160.20.10">
    <property type="entry name" value="Single-stranded right-handed beta-helix, Pectin lyase-like"/>
    <property type="match status" value="1"/>
</dbReference>
<proteinExistence type="inferred from homology"/>
<keyword evidence="4" id="KW-0378">Hydrolase</keyword>